<comment type="caution">
    <text evidence="2">The sequence shown here is derived from an EMBL/GenBank/DDBJ whole genome shotgun (WGS) entry which is preliminary data.</text>
</comment>
<name>A0A9P7MDB0_9HYPO</name>
<gene>
    <name evidence="2" type="ORF">E4U60_001182</name>
</gene>
<feature type="region of interest" description="Disordered" evidence="1">
    <location>
        <begin position="63"/>
        <end position="97"/>
    </location>
</feature>
<accession>A0A9P7MDB0</accession>
<keyword evidence="3" id="KW-1185">Reference proteome</keyword>
<evidence type="ECO:0000256" key="1">
    <source>
        <dbReference type="SAM" id="MobiDB-lite"/>
    </source>
</evidence>
<proteinExistence type="predicted"/>
<organism evidence="2 3">
    <name type="scientific">Claviceps pazoutovae</name>
    <dbReference type="NCBI Taxonomy" id="1649127"/>
    <lineage>
        <taxon>Eukaryota</taxon>
        <taxon>Fungi</taxon>
        <taxon>Dikarya</taxon>
        <taxon>Ascomycota</taxon>
        <taxon>Pezizomycotina</taxon>
        <taxon>Sordariomycetes</taxon>
        <taxon>Hypocreomycetidae</taxon>
        <taxon>Hypocreales</taxon>
        <taxon>Clavicipitaceae</taxon>
        <taxon>Claviceps</taxon>
    </lineage>
</organism>
<reference evidence="2 3" key="1">
    <citation type="journal article" date="2020" name="bioRxiv">
        <title>Whole genome comparisons of ergot fungi reveals the divergence and evolution of species within the genus Claviceps are the result of varying mechanisms driving genome evolution and host range expansion.</title>
        <authorList>
            <person name="Wyka S.A."/>
            <person name="Mondo S.J."/>
            <person name="Liu M."/>
            <person name="Dettman J."/>
            <person name="Nalam V."/>
            <person name="Broders K.D."/>
        </authorList>
    </citation>
    <scope>NUCLEOTIDE SEQUENCE [LARGE SCALE GENOMIC DNA]</scope>
    <source>
        <strain evidence="2 3">CCC 1485</strain>
    </source>
</reference>
<protein>
    <submittedName>
        <fullName evidence="2">Uncharacterized protein</fullName>
    </submittedName>
</protein>
<dbReference type="OrthoDB" id="411394at2759"/>
<dbReference type="EMBL" id="SRPO01000145">
    <property type="protein sequence ID" value="KAG5938803.1"/>
    <property type="molecule type" value="Genomic_DNA"/>
</dbReference>
<evidence type="ECO:0000313" key="3">
    <source>
        <dbReference type="Proteomes" id="UP000706124"/>
    </source>
</evidence>
<dbReference type="AlphaFoldDB" id="A0A9P7MDB0"/>
<sequence length="112" mass="11929">MTEAIASKKSLETLVSAYIEGPARQTCSKLASANKKGTLCENFGEIKVIYYARNLDDSIGAAKKMPEGTTASPEEVPEAATLSTQAHDPVPGSADPKIKVAKDNFIHVDRHG</sequence>
<dbReference type="Proteomes" id="UP000706124">
    <property type="component" value="Unassembled WGS sequence"/>
</dbReference>
<evidence type="ECO:0000313" key="2">
    <source>
        <dbReference type="EMBL" id="KAG5938803.1"/>
    </source>
</evidence>